<dbReference type="GO" id="GO:0005811">
    <property type="term" value="C:lipid droplet"/>
    <property type="evidence" value="ECO:0007669"/>
    <property type="project" value="TreeGrafter"/>
</dbReference>
<dbReference type="AlphaFoldDB" id="A0A1G8KRG7"/>
<dbReference type="RefSeq" id="WP_090265962.1">
    <property type="nucleotide sequence ID" value="NZ_FNDS01000009.1"/>
</dbReference>
<name>A0A1G8KRG7_9PSED</name>
<evidence type="ECO:0000259" key="2">
    <source>
        <dbReference type="Pfam" id="PF19362"/>
    </source>
</evidence>
<dbReference type="InterPro" id="IPR036291">
    <property type="entry name" value="NAD(P)-bd_dom_sf"/>
</dbReference>
<dbReference type="EMBL" id="FNDS01000009">
    <property type="protein sequence ID" value="SDI46065.1"/>
    <property type="molecule type" value="Genomic_DNA"/>
</dbReference>
<dbReference type="PANTHER" id="PTHR12286:SF5">
    <property type="entry name" value="SACCHAROPINE DEHYDROGENASE-LIKE OXIDOREDUCTASE"/>
    <property type="match status" value="1"/>
</dbReference>
<dbReference type="Pfam" id="PF03435">
    <property type="entry name" value="Sacchrp_dh_NADP"/>
    <property type="match status" value="1"/>
</dbReference>
<evidence type="ECO:0000259" key="1">
    <source>
        <dbReference type="Pfam" id="PF03435"/>
    </source>
</evidence>
<dbReference type="InterPro" id="IPR045982">
    <property type="entry name" value="DUF5938"/>
</dbReference>
<dbReference type="SUPFAM" id="SSF51735">
    <property type="entry name" value="NAD(P)-binding Rossmann-fold domains"/>
    <property type="match status" value="1"/>
</dbReference>
<dbReference type="InterPro" id="IPR051276">
    <property type="entry name" value="Saccharopine_DH-like_oxidrdct"/>
</dbReference>
<feature type="domain" description="Saccharopine dehydrogenase NADP binding" evidence="1">
    <location>
        <begin position="6"/>
        <end position="121"/>
    </location>
</feature>
<dbReference type="GO" id="GO:0009247">
    <property type="term" value="P:glycolipid biosynthetic process"/>
    <property type="evidence" value="ECO:0007669"/>
    <property type="project" value="TreeGrafter"/>
</dbReference>
<sequence>MAKYPVVVYGASGYTGMLTMDWLIDQKIPFTAVARNAKRAQEMMAQRVVGLESATYEIVECPHEVEALTAVFKGAKVVCNTVGPFVNFGLTTAEAALKAGCHYLDPAGEQEHIRALRDQFGELYRQAGLLLSPSLAYMYTFAEIAAELALETPGIDSLETATLTRGPRVGAAGVTVGSTATIFEGFRHPGGYLWEKELVPYAPNTSFNVVCPSLLESVFCLPWGGTSLPIYFQNDGRVRSCMSCVGFYDNPVMRTVHALGQKWEAEYKHLPKEQQDAVIQNLVDSTTPSMPPRERSTLQRTVDFAIGRGQLSAVRATVHGITPYIATGALHAAAAVKLLDNDVAKVGFASSSKAFGHRYMLGFLEQRGLARATITQL</sequence>
<evidence type="ECO:0000313" key="3">
    <source>
        <dbReference type="EMBL" id="SDI46065.1"/>
    </source>
</evidence>
<dbReference type="Proteomes" id="UP000199636">
    <property type="component" value="Unassembled WGS sequence"/>
</dbReference>
<dbReference type="InterPro" id="IPR005097">
    <property type="entry name" value="Sacchrp_dh_NADP-bd"/>
</dbReference>
<organism evidence="3 4">
    <name type="scientific">Pseudomonas panipatensis</name>
    <dbReference type="NCBI Taxonomy" id="428992"/>
    <lineage>
        <taxon>Bacteria</taxon>
        <taxon>Pseudomonadati</taxon>
        <taxon>Pseudomonadota</taxon>
        <taxon>Gammaproteobacteria</taxon>
        <taxon>Pseudomonadales</taxon>
        <taxon>Pseudomonadaceae</taxon>
        <taxon>Pseudomonas</taxon>
    </lineage>
</organism>
<feature type="domain" description="DUF5938" evidence="2">
    <location>
        <begin position="141"/>
        <end position="373"/>
    </location>
</feature>
<dbReference type="Pfam" id="PF19362">
    <property type="entry name" value="DUF5938"/>
    <property type="match status" value="1"/>
</dbReference>
<proteinExistence type="predicted"/>
<gene>
    <name evidence="3" type="ORF">SAMN05216272_109211</name>
</gene>
<dbReference type="GO" id="GO:0005886">
    <property type="term" value="C:plasma membrane"/>
    <property type="evidence" value="ECO:0007669"/>
    <property type="project" value="TreeGrafter"/>
</dbReference>
<dbReference type="PANTHER" id="PTHR12286">
    <property type="entry name" value="SACCHAROPINE DEHYDROGENASE-LIKE OXIDOREDUCTASE"/>
    <property type="match status" value="1"/>
</dbReference>
<protein>
    <submittedName>
        <fullName evidence="3">Uncharacterized conserved protein</fullName>
    </submittedName>
</protein>
<evidence type="ECO:0000313" key="4">
    <source>
        <dbReference type="Proteomes" id="UP000199636"/>
    </source>
</evidence>
<dbReference type="Gene3D" id="3.40.50.720">
    <property type="entry name" value="NAD(P)-binding Rossmann-like Domain"/>
    <property type="match status" value="1"/>
</dbReference>
<dbReference type="OrthoDB" id="4420885at2"/>
<accession>A0A1G8KRG7</accession>
<dbReference type="STRING" id="428992.SAMN05216272_109211"/>
<reference evidence="4" key="1">
    <citation type="submission" date="2016-10" db="EMBL/GenBank/DDBJ databases">
        <authorList>
            <person name="Varghese N."/>
            <person name="Submissions S."/>
        </authorList>
    </citation>
    <scope>NUCLEOTIDE SEQUENCE [LARGE SCALE GENOMIC DNA]</scope>
    <source>
        <strain evidence="4">CCM 7469</strain>
    </source>
</reference>
<keyword evidence="4" id="KW-1185">Reference proteome</keyword>